<comment type="caution">
    <text evidence="1">The sequence shown here is derived from an EMBL/GenBank/DDBJ whole genome shotgun (WGS) entry which is preliminary data.</text>
</comment>
<reference evidence="1" key="1">
    <citation type="journal article" date="2023" name="Mol. Phylogenet. Evol.">
        <title>Genome-scale phylogeny and comparative genomics of the fungal order Sordariales.</title>
        <authorList>
            <person name="Hensen N."/>
            <person name="Bonometti L."/>
            <person name="Westerberg I."/>
            <person name="Brannstrom I.O."/>
            <person name="Guillou S."/>
            <person name="Cros-Aarteil S."/>
            <person name="Calhoun S."/>
            <person name="Haridas S."/>
            <person name="Kuo A."/>
            <person name="Mondo S."/>
            <person name="Pangilinan J."/>
            <person name="Riley R."/>
            <person name="LaButti K."/>
            <person name="Andreopoulos B."/>
            <person name="Lipzen A."/>
            <person name="Chen C."/>
            <person name="Yan M."/>
            <person name="Daum C."/>
            <person name="Ng V."/>
            <person name="Clum A."/>
            <person name="Steindorff A."/>
            <person name="Ohm R.A."/>
            <person name="Martin F."/>
            <person name="Silar P."/>
            <person name="Natvig D.O."/>
            <person name="Lalanne C."/>
            <person name="Gautier V."/>
            <person name="Ament-Velasquez S.L."/>
            <person name="Kruys A."/>
            <person name="Hutchinson M.I."/>
            <person name="Powell A.J."/>
            <person name="Barry K."/>
            <person name="Miller A.N."/>
            <person name="Grigoriev I.V."/>
            <person name="Debuchy R."/>
            <person name="Gladieux P."/>
            <person name="Hiltunen Thoren M."/>
            <person name="Johannesson H."/>
        </authorList>
    </citation>
    <scope>NUCLEOTIDE SEQUENCE</scope>
    <source>
        <strain evidence="1">PSN309</strain>
    </source>
</reference>
<organism evidence="1 2">
    <name type="scientific">Podospora australis</name>
    <dbReference type="NCBI Taxonomy" id="1536484"/>
    <lineage>
        <taxon>Eukaryota</taxon>
        <taxon>Fungi</taxon>
        <taxon>Dikarya</taxon>
        <taxon>Ascomycota</taxon>
        <taxon>Pezizomycotina</taxon>
        <taxon>Sordariomycetes</taxon>
        <taxon>Sordariomycetidae</taxon>
        <taxon>Sordariales</taxon>
        <taxon>Podosporaceae</taxon>
        <taxon>Podospora</taxon>
    </lineage>
</organism>
<dbReference type="Proteomes" id="UP001302126">
    <property type="component" value="Unassembled WGS sequence"/>
</dbReference>
<protein>
    <submittedName>
        <fullName evidence="1">Uncharacterized protein</fullName>
    </submittedName>
</protein>
<dbReference type="EMBL" id="MU864481">
    <property type="protein sequence ID" value="KAK4184621.1"/>
    <property type="molecule type" value="Genomic_DNA"/>
</dbReference>
<evidence type="ECO:0000313" key="1">
    <source>
        <dbReference type="EMBL" id="KAK4184621.1"/>
    </source>
</evidence>
<sequence>MPQPQADASDEQIAQWIQNEACWDYQTLGTANDRFHAMTMLAKPPGNRKTLMDLGVNLYIKRGTNGKFSGYGDLCQVLEFLRERPGLFPDQIQWLDEKLSRILPLRGPFPTVTRYLLNYSGANKTIAHIAMCTVDQIALDLEQRRPGALSGADEVFGPAYEHKLQSIPTIDFGLQLVANGLRPVCEGLNSSPYARWYEGQLCTHTVTLLVGDQSVGSVSYIEGSGQSLINWPGQPPRSHRATVTTDQVYAWVPF</sequence>
<accession>A0AAN6WNN1</accession>
<proteinExistence type="predicted"/>
<keyword evidence="2" id="KW-1185">Reference proteome</keyword>
<name>A0AAN6WNN1_9PEZI</name>
<reference evidence="1" key="2">
    <citation type="submission" date="2023-05" db="EMBL/GenBank/DDBJ databases">
        <authorList>
            <consortium name="Lawrence Berkeley National Laboratory"/>
            <person name="Steindorff A."/>
            <person name="Hensen N."/>
            <person name="Bonometti L."/>
            <person name="Westerberg I."/>
            <person name="Brannstrom I.O."/>
            <person name="Guillou S."/>
            <person name="Cros-Aarteil S."/>
            <person name="Calhoun S."/>
            <person name="Haridas S."/>
            <person name="Kuo A."/>
            <person name="Mondo S."/>
            <person name="Pangilinan J."/>
            <person name="Riley R."/>
            <person name="Labutti K."/>
            <person name="Andreopoulos B."/>
            <person name="Lipzen A."/>
            <person name="Chen C."/>
            <person name="Yanf M."/>
            <person name="Daum C."/>
            <person name="Ng V."/>
            <person name="Clum A."/>
            <person name="Ohm R."/>
            <person name="Martin F."/>
            <person name="Silar P."/>
            <person name="Natvig D."/>
            <person name="Lalanne C."/>
            <person name="Gautier V."/>
            <person name="Ament-Velasquez S.L."/>
            <person name="Kruys A."/>
            <person name="Hutchinson M.I."/>
            <person name="Powell A.J."/>
            <person name="Barry K."/>
            <person name="Miller A.N."/>
            <person name="Grigoriev I.V."/>
            <person name="Debuchy R."/>
            <person name="Gladieux P."/>
            <person name="Thoren M.H."/>
            <person name="Johannesson H."/>
        </authorList>
    </citation>
    <scope>NUCLEOTIDE SEQUENCE</scope>
    <source>
        <strain evidence="1">PSN309</strain>
    </source>
</reference>
<evidence type="ECO:0000313" key="2">
    <source>
        <dbReference type="Proteomes" id="UP001302126"/>
    </source>
</evidence>
<dbReference type="AlphaFoldDB" id="A0AAN6WNN1"/>
<gene>
    <name evidence="1" type="ORF">QBC35DRAFT_455101</name>
</gene>